<keyword evidence="11" id="KW-0282">Flagellum</keyword>
<dbReference type="PRINTS" id="PR00953">
    <property type="entry name" value="TYPE3IMRPROT"/>
</dbReference>
<comment type="caution">
    <text evidence="11">The sequence shown here is derived from an EMBL/GenBank/DDBJ whole genome shotgun (WGS) entry which is preliminary data.</text>
</comment>
<dbReference type="InterPro" id="IPR002010">
    <property type="entry name" value="T3SS_IM_R"/>
</dbReference>
<evidence type="ECO:0000256" key="3">
    <source>
        <dbReference type="ARBA" id="ARBA00021717"/>
    </source>
</evidence>
<keyword evidence="11" id="KW-0966">Cell projection</keyword>
<dbReference type="NCBIfam" id="TIGR01400">
    <property type="entry name" value="fliR"/>
    <property type="match status" value="1"/>
</dbReference>
<dbReference type="GO" id="GO:0009425">
    <property type="term" value="C:bacterial-type flagellum basal body"/>
    <property type="evidence" value="ECO:0007669"/>
    <property type="project" value="UniProtKB-SubCell"/>
</dbReference>
<evidence type="ECO:0000256" key="7">
    <source>
        <dbReference type="ARBA" id="ARBA00023136"/>
    </source>
</evidence>
<feature type="transmembrane region" description="Helical" evidence="10">
    <location>
        <begin position="12"/>
        <end position="31"/>
    </location>
</feature>
<dbReference type="RefSeq" id="WP_121937866.1">
    <property type="nucleotide sequence ID" value="NZ_REFR01000010.1"/>
</dbReference>
<dbReference type="Proteomes" id="UP000271227">
    <property type="component" value="Unassembled WGS sequence"/>
</dbReference>
<keyword evidence="11" id="KW-0969">Cilium</keyword>
<evidence type="ECO:0000256" key="5">
    <source>
        <dbReference type="ARBA" id="ARBA00022692"/>
    </source>
</evidence>
<protein>
    <recommendedName>
        <fullName evidence="3 9">Flagellar biosynthetic protein FliR</fullName>
    </recommendedName>
</protein>
<comment type="similarity">
    <text evidence="2 10">Belongs to the FliR/MopE/SpaR family.</text>
</comment>
<dbReference type="GO" id="GO:0005886">
    <property type="term" value="C:plasma membrane"/>
    <property type="evidence" value="ECO:0007669"/>
    <property type="project" value="UniProtKB-SubCell"/>
</dbReference>
<evidence type="ECO:0000313" key="12">
    <source>
        <dbReference type="Proteomes" id="UP000271227"/>
    </source>
</evidence>
<organism evidence="11 12">
    <name type="scientific">Eilatimonas milleporae</name>
    <dbReference type="NCBI Taxonomy" id="911205"/>
    <lineage>
        <taxon>Bacteria</taxon>
        <taxon>Pseudomonadati</taxon>
        <taxon>Pseudomonadota</taxon>
        <taxon>Alphaproteobacteria</taxon>
        <taxon>Kordiimonadales</taxon>
        <taxon>Kordiimonadaceae</taxon>
        <taxon>Eilatimonas</taxon>
    </lineage>
</organism>
<sequence length="252" mass="26829">MLSDILPQEAFGFLVVLTRMTALVMIVPAFGDQTVPVRVRVMLALAVSVVVYLSVRATLPEMPASVLALGWLVITELGFGLIVGGIARFLVTALHVAGAAISMLSGLAAAQAFDPAQGTQGAVIGSFLTVLGITMIFVTETHHLLIEAMVASYDLFPTGGGVPVADVAQMARDYVITSFLLGAKMSAPFILYSLVFYLGMGLSARMAPQMQIFFVAIPVNILLALSLLAVIIATMMQFFIAYMREELQLLLG</sequence>
<dbReference type="InterPro" id="IPR006303">
    <property type="entry name" value="FliR"/>
</dbReference>
<dbReference type="AlphaFoldDB" id="A0A3M0CNX6"/>
<proteinExistence type="inferred from homology"/>
<keyword evidence="4 10" id="KW-1003">Cell membrane</keyword>
<keyword evidence="12" id="KW-1185">Reference proteome</keyword>
<evidence type="ECO:0000256" key="2">
    <source>
        <dbReference type="ARBA" id="ARBA00009772"/>
    </source>
</evidence>
<evidence type="ECO:0000313" key="11">
    <source>
        <dbReference type="EMBL" id="RMB08506.1"/>
    </source>
</evidence>
<evidence type="ECO:0000256" key="1">
    <source>
        <dbReference type="ARBA" id="ARBA00002578"/>
    </source>
</evidence>
<evidence type="ECO:0000256" key="9">
    <source>
        <dbReference type="NCBIfam" id="TIGR01400"/>
    </source>
</evidence>
<dbReference type="GO" id="GO:0006605">
    <property type="term" value="P:protein targeting"/>
    <property type="evidence" value="ECO:0007669"/>
    <property type="project" value="UniProtKB-UniRule"/>
</dbReference>
<evidence type="ECO:0000256" key="10">
    <source>
        <dbReference type="RuleBase" id="RU362071"/>
    </source>
</evidence>
<gene>
    <name evidence="11" type="ORF">BXY39_1140</name>
</gene>
<feature type="transmembrane region" description="Helical" evidence="10">
    <location>
        <begin position="122"/>
        <end position="139"/>
    </location>
</feature>
<name>A0A3M0CNX6_9PROT</name>
<reference evidence="11 12" key="1">
    <citation type="submission" date="2018-10" db="EMBL/GenBank/DDBJ databases">
        <title>Genomic Encyclopedia of Archaeal and Bacterial Type Strains, Phase II (KMG-II): from individual species to whole genera.</title>
        <authorList>
            <person name="Goeker M."/>
        </authorList>
    </citation>
    <scope>NUCLEOTIDE SEQUENCE [LARGE SCALE GENOMIC DNA]</scope>
    <source>
        <strain evidence="11 12">DSM 25217</strain>
    </source>
</reference>
<keyword evidence="6 10" id="KW-1133">Transmembrane helix</keyword>
<dbReference type="Pfam" id="PF01311">
    <property type="entry name" value="Bac_export_1"/>
    <property type="match status" value="1"/>
</dbReference>
<feature type="transmembrane region" description="Helical" evidence="10">
    <location>
        <begin position="37"/>
        <end position="55"/>
    </location>
</feature>
<dbReference type="PANTHER" id="PTHR30065:SF8">
    <property type="entry name" value="FLAGELLAR BIOSYNTHETIC PROTEIN FLIR"/>
    <property type="match status" value="1"/>
</dbReference>
<keyword evidence="8 10" id="KW-0975">Bacterial flagellum</keyword>
<feature type="transmembrane region" description="Helical" evidence="10">
    <location>
        <begin position="174"/>
        <end position="200"/>
    </location>
</feature>
<evidence type="ECO:0000256" key="4">
    <source>
        <dbReference type="ARBA" id="ARBA00022475"/>
    </source>
</evidence>
<dbReference type="FunCoup" id="A0A3M0CNX6">
    <property type="interactions" value="62"/>
</dbReference>
<comment type="subcellular location">
    <subcellularLocation>
        <location evidence="10">Cell membrane</location>
        <topology evidence="10">Multi-pass membrane protein</topology>
    </subcellularLocation>
    <subcellularLocation>
        <location evidence="10">Bacterial flagellum basal body</location>
    </subcellularLocation>
</comment>
<evidence type="ECO:0000256" key="8">
    <source>
        <dbReference type="ARBA" id="ARBA00023143"/>
    </source>
</evidence>
<dbReference type="EMBL" id="REFR01000010">
    <property type="protein sequence ID" value="RMB08506.1"/>
    <property type="molecule type" value="Genomic_DNA"/>
</dbReference>
<accession>A0A3M0CNX6</accession>
<evidence type="ECO:0000256" key="6">
    <source>
        <dbReference type="ARBA" id="ARBA00022989"/>
    </source>
</evidence>
<feature type="transmembrane region" description="Helical" evidence="10">
    <location>
        <begin position="212"/>
        <end position="242"/>
    </location>
</feature>
<feature type="transmembrane region" description="Helical" evidence="10">
    <location>
        <begin position="93"/>
        <end position="110"/>
    </location>
</feature>
<keyword evidence="7 10" id="KW-0472">Membrane</keyword>
<comment type="function">
    <text evidence="1 10">Role in flagellar biosynthesis.</text>
</comment>
<dbReference type="GO" id="GO:0044780">
    <property type="term" value="P:bacterial-type flagellum assembly"/>
    <property type="evidence" value="ECO:0007669"/>
    <property type="project" value="UniProtKB-UniRule"/>
</dbReference>
<dbReference type="PANTHER" id="PTHR30065">
    <property type="entry name" value="FLAGELLAR BIOSYNTHETIC PROTEIN FLIR"/>
    <property type="match status" value="1"/>
</dbReference>
<dbReference type="OrthoDB" id="9779817at2"/>
<keyword evidence="5 10" id="KW-0812">Transmembrane</keyword>
<dbReference type="InParanoid" id="A0A3M0CNX6"/>
<feature type="transmembrane region" description="Helical" evidence="10">
    <location>
        <begin position="67"/>
        <end position="87"/>
    </location>
</feature>